<dbReference type="Gene3D" id="3.30.70.1070">
    <property type="entry name" value="Sporulation related repeat"/>
    <property type="match status" value="1"/>
</dbReference>
<dbReference type="GO" id="GO:0032153">
    <property type="term" value="C:cell division site"/>
    <property type="evidence" value="ECO:0007669"/>
    <property type="project" value="TreeGrafter"/>
</dbReference>
<dbReference type="GO" id="GO:0032506">
    <property type="term" value="P:cytokinetic process"/>
    <property type="evidence" value="ECO:0007669"/>
    <property type="project" value="TreeGrafter"/>
</dbReference>
<organism evidence="3 4">
    <name type="scientific">Ferrimonas sediminum</name>
    <dbReference type="NCBI Taxonomy" id="718193"/>
    <lineage>
        <taxon>Bacteria</taxon>
        <taxon>Pseudomonadati</taxon>
        <taxon>Pseudomonadota</taxon>
        <taxon>Gammaproteobacteria</taxon>
        <taxon>Alteromonadales</taxon>
        <taxon>Ferrimonadaceae</taxon>
        <taxon>Ferrimonas</taxon>
    </lineage>
</organism>
<dbReference type="OrthoDB" id="7069135at2"/>
<dbReference type="GO" id="GO:0042834">
    <property type="term" value="F:peptidoglycan binding"/>
    <property type="evidence" value="ECO:0007669"/>
    <property type="project" value="InterPro"/>
</dbReference>
<dbReference type="EMBL" id="FNEM01000016">
    <property type="protein sequence ID" value="SDJ94952.1"/>
    <property type="molecule type" value="Genomic_DNA"/>
</dbReference>
<feature type="domain" description="SPOR" evidence="2">
    <location>
        <begin position="87"/>
        <end position="166"/>
    </location>
</feature>
<dbReference type="PANTHER" id="PTHR38687:SF1">
    <property type="entry name" value="CELL DIVISION PROTEIN DEDD"/>
    <property type="match status" value="1"/>
</dbReference>
<proteinExistence type="predicted"/>
<dbReference type="GO" id="GO:0030428">
    <property type="term" value="C:cell septum"/>
    <property type="evidence" value="ECO:0007669"/>
    <property type="project" value="TreeGrafter"/>
</dbReference>
<dbReference type="InterPro" id="IPR052521">
    <property type="entry name" value="Cell_div_SPOR-domain"/>
</dbReference>
<dbReference type="PROSITE" id="PS51724">
    <property type="entry name" value="SPOR"/>
    <property type="match status" value="1"/>
</dbReference>
<dbReference type="SUPFAM" id="SSF110997">
    <property type="entry name" value="Sporulation related repeat"/>
    <property type="match status" value="1"/>
</dbReference>
<sequence length="171" mass="18722">MSAQLKNRIVGTLVLTALAVIFLPDLLSGEKQRVQENFATIPLRPVSLPEPVPEQAFDDVALTDTGAEKETVKPASKAATKPTPSTTEIRQGWTIQLGTFKNAKNVNNLVSQLREKGFRAYTVPARPVEGRLNRVFVGPDISKDALVKEKARLAQLTELNGSLVRYKATDI</sequence>
<evidence type="ECO:0000313" key="4">
    <source>
        <dbReference type="Proteomes" id="UP000199527"/>
    </source>
</evidence>
<protein>
    <submittedName>
        <fullName evidence="3">DedD protein</fullName>
    </submittedName>
</protein>
<reference evidence="4" key="1">
    <citation type="submission" date="2016-10" db="EMBL/GenBank/DDBJ databases">
        <authorList>
            <person name="Varghese N."/>
            <person name="Submissions S."/>
        </authorList>
    </citation>
    <scope>NUCLEOTIDE SEQUENCE [LARGE SCALE GENOMIC DNA]</scope>
    <source>
        <strain evidence="4">DSM 23317</strain>
    </source>
</reference>
<name>A0A1G8XWF1_9GAMM</name>
<dbReference type="Proteomes" id="UP000199527">
    <property type="component" value="Unassembled WGS sequence"/>
</dbReference>
<evidence type="ECO:0000256" key="1">
    <source>
        <dbReference type="SAM" id="MobiDB-lite"/>
    </source>
</evidence>
<dbReference type="PANTHER" id="PTHR38687">
    <property type="entry name" value="CELL DIVISION PROTEIN DEDD-RELATED"/>
    <property type="match status" value="1"/>
</dbReference>
<gene>
    <name evidence="3" type="ORF">SAMN04488540_11624</name>
</gene>
<evidence type="ECO:0000313" key="3">
    <source>
        <dbReference type="EMBL" id="SDJ94952.1"/>
    </source>
</evidence>
<dbReference type="InterPro" id="IPR036680">
    <property type="entry name" value="SPOR-like_sf"/>
</dbReference>
<accession>A0A1G8XWF1</accession>
<dbReference type="RefSeq" id="WP_090367137.1">
    <property type="nucleotide sequence ID" value="NZ_FNEM01000016.1"/>
</dbReference>
<evidence type="ECO:0000259" key="2">
    <source>
        <dbReference type="PROSITE" id="PS51724"/>
    </source>
</evidence>
<dbReference type="InterPro" id="IPR007730">
    <property type="entry name" value="SPOR-like_dom"/>
</dbReference>
<feature type="region of interest" description="Disordered" evidence="1">
    <location>
        <begin position="68"/>
        <end position="87"/>
    </location>
</feature>
<dbReference type="Pfam" id="PF05036">
    <property type="entry name" value="SPOR"/>
    <property type="match status" value="1"/>
</dbReference>
<keyword evidence="4" id="KW-1185">Reference proteome</keyword>
<dbReference type="AlphaFoldDB" id="A0A1G8XWF1"/>